<dbReference type="SUPFAM" id="SSF53756">
    <property type="entry name" value="UDP-Glycosyltransferase/glycogen phosphorylase"/>
    <property type="match status" value="1"/>
</dbReference>
<comment type="caution">
    <text evidence="3">The sequence shown here is derived from an EMBL/GenBank/DDBJ whole genome shotgun (WGS) entry which is preliminary data.</text>
</comment>
<dbReference type="CDD" id="cd03808">
    <property type="entry name" value="GT4_CapM-like"/>
    <property type="match status" value="1"/>
</dbReference>
<accession>A0AB74ECU0</accession>
<dbReference type="Pfam" id="PF13477">
    <property type="entry name" value="Glyco_trans_4_2"/>
    <property type="match status" value="1"/>
</dbReference>
<dbReference type="InterPro" id="IPR001296">
    <property type="entry name" value="Glyco_trans_1"/>
</dbReference>
<evidence type="ECO:0000313" key="3">
    <source>
        <dbReference type="EMBL" id="SBM96464.1"/>
    </source>
</evidence>
<evidence type="ECO:0000259" key="2">
    <source>
        <dbReference type="Pfam" id="PF13477"/>
    </source>
</evidence>
<dbReference type="PANTHER" id="PTHR12526">
    <property type="entry name" value="GLYCOSYLTRANSFERASE"/>
    <property type="match status" value="1"/>
</dbReference>
<dbReference type="RefSeq" id="WP_106278673.1">
    <property type="nucleotide sequence ID" value="NZ_JALMLN010000007.1"/>
</dbReference>
<dbReference type="AlphaFoldDB" id="A0AB74ECU0"/>
<dbReference type="InterPro" id="IPR028098">
    <property type="entry name" value="Glyco_trans_4-like_N"/>
</dbReference>
<keyword evidence="3" id="KW-0808">Transferase</keyword>
<protein>
    <submittedName>
        <fullName evidence="3">Pilin glycosyl transferase A</fullName>
        <ecNumber evidence="3">2.4.-.-</ecNumber>
    </submittedName>
</protein>
<sequence>MKIVFITTVASSIYGFRAPVIKKLIGKNHQVYAFVSEFSDNELDIIREMGVTPVTYRSNRSGLNPFSDIKSTFLIFKALKKISPDLVVPYFAKPVIFGTFAAKLAGVPRIVGMLEGLGFAFTPQPEGIPLKTKIIKGILIALYRIALPMLESLIVLNPDDKDELLHQYGIKIKNIHILGGIGLDLRQYPYSEADIPDEKEPVKFLFIGRLLKEKGIDEFIRAAEWVKGKYPETIFTVLGAIDKSRARGGGGGDLERFIARDIIRFPGFVNNVSEVIKAHHIFVLPSYYREGVPRSTQEAMAVGRAVITTDVPGCRETVADKVNGFLIEPWNPRILAEKMIYFIENRAAVRLMGNASYAIAKDKFDAEKVDLKFLDILKA</sequence>
<gene>
    <name evidence="3" type="primary">cotSA</name>
    <name evidence="3" type="ORF">WHOF_00617</name>
</gene>
<feature type="domain" description="Glycosyltransferase subfamily 4-like N-terminal" evidence="2">
    <location>
        <begin position="3"/>
        <end position="139"/>
    </location>
</feature>
<dbReference type="PANTHER" id="PTHR12526:SF638">
    <property type="entry name" value="SPORE COAT PROTEIN SA"/>
    <property type="match status" value="1"/>
</dbReference>
<dbReference type="GO" id="GO:0016757">
    <property type="term" value="F:glycosyltransferase activity"/>
    <property type="evidence" value="ECO:0007669"/>
    <property type="project" value="UniProtKB-KW"/>
</dbReference>
<organism evidence="3">
    <name type="scientific">Neisseria gonorrhoeae</name>
    <dbReference type="NCBI Taxonomy" id="485"/>
    <lineage>
        <taxon>Bacteria</taxon>
        <taxon>Pseudomonadati</taxon>
        <taxon>Pseudomonadota</taxon>
        <taxon>Betaproteobacteria</taxon>
        <taxon>Neisseriales</taxon>
        <taxon>Neisseriaceae</taxon>
        <taxon>Neisseria</taxon>
    </lineage>
</organism>
<proteinExistence type="predicted"/>
<feature type="domain" description="Glycosyl transferase family 1" evidence="1">
    <location>
        <begin position="198"/>
        <end position="355"/>
    </location>
</feature>
<dbReference type="Pfam" id="PF00534">
    <property type="entry name" value="Glycos_transf_1"/>
    <property type="match status" value="1"/>
</dbReference>
<dbReference type="EC" id="2.4.-.-" evidence="3"/>
<name>A0AB74ECU0_NEIGO</name>
<keyword evidence="3" id="KW-0328">Glycosyltransferase</keyword>
<reference evidence="3" key="1">
    <citation type="submission" date="2016-05" db="EMBL/GenBank/DDBJ databases">
        <authorList>
            <consortium name="Pathogen Informatics"/>
        </authorList>
    </citation>
    <scope>NUCLEOTIDE SEQUENCE</scope>
    <source>
        <strain evidence="3">WHO F</strain>
    </source>
</reference>
<dbReference type="EMBL" id="FLKW01000004">
    <property type="protein sequence ID" value="SBM96464.1"/>
    <property type="molecule type" value="Genomic_DNA"/>
</dbReference>
<dbReference type="Gene3D" id="3.40.50.2000">
    <property type="entry name" value="Glycogen Phosphorylase B"/>
    <property type="match status" value="2"/>
</dbReference>
<evidence type="ECO:0000259" key="1">
    <source>
        <dbReference type="Pfam" id="PF00534"/>
    </source>
</evidence>